<keyword evidence="5" id="KW-0997">Cell inner membrane</keyword>
<evidence type="ECO:0000313" key="13">
    <source>
        <dbReference type="Proteomes" id="UP000663570"/>
    </source>
</evidence>
<comment type="subcellular location">
    <subcellularLocation>
        <location evidence="1">Cell inner membrane</location>
        <topology evidence="1">Single-pass membrane protein</topology>
        <orientation evidence="1">Periplasmic side</orientation>
    </subcellularLocation>
</comment>
<dbReference type="PANTHER" id="PTHR33446:SF2">
    <property type="entry name" value="PROTEIN TONB"/>
    <property type="match status" value="1"/>
</dbReference>
<keyword evidence="4" id="KW-1003">Cell membrane</keyword>
<evidence type="ECO:0000256" key="6">
    <source>
        <dbReference type="ARBA" id="ARBA00022692"/>
    </source>
</evidence>
<evidence type="ECO:0000256" key="1">
    <source>
        <dbReference type="ARBA" id="ARBA00004383"/>
    </source>
</evidence>
<dbReference type="InterPro" id="IPR006260">
    <property type="entry name" value="TonB/TolA_C"/>
</dbReference>
<dbReference type="Proteomes" id="UP000663570">
    <property type="component" value="Chromosome"/>
</dbReference>
<reference evidence="12 13" key="1">
    <citation type="submission" date="2021-02" db="EMBL/GenBank/DDBJ databases">
        <title>Niveibacterium changnyeongensis HC41.</title>
        <authorList>
            <person name="Kang M."/>
        </authorList>
    </citation>
    <scope>NUCLEOTIDE SEQUENCE [LARGE SCALE GENOMIC DNA]</scope>
    <source>
        <strain evidence="12 13">HC41</strain>
    </source>
</reference>
<keyword evidence="13" id="KW-1185">Reference proteome</keyword>
<dbReference type="EMBL" id="CP071060">
    <property type="protein sequence ID" value="QSI79079.1"/>
    <property type="molecule type" value="Genomic_DNA"/>
</dbReference>
<dbReference type="SUPFAM" id="SSF74653">
    <property type="entry name" value="TolA/TonB C-terminal domain"/>
    <property type="match status" value="1"/>
</dbReference>
<gene>
    <name evidence="12" type="ORF">JY500_00805</name>
</gene>
<dbReference type="PANTHER" id="PTHR33446">
    <property type="entry name" value="PROTEIN TONB-RELATED"/>
    <property type="match status" value="1"/>
</dbReference>
<feature type="region of interest" description="Disordered" evidence="10">
    <location>
        <begin position="1"/>
        <end position="94"/>
    </location>
</feature>
<keyword evidence="9" id="KW-0472">Membrane</keyword>
<evidence type="ECO:0000256" key="3">
    <source>
        <dbReference type="ARBA" id="ARBA00022448"/>
    </source>
</evidence>
<accession>A0ABX7MCC3</accession>
<comment type="similarity">
    <text evidence="2">Belongs to the TonB family.</text>
</comment>
<evidence type="ECO:0000313" key="12">
    <source>
        <dbReference type="EMBL" id="QSI79079.1"/>
    </source>
</evidence>
<feature type="domain" description="TonB C-terminal" evidence="11">
    <location>
        <begin position="74"/>
        <end position="164"/>
    </location>
</feature>
<dbReference type="Gene3D" id="3.30.1150.10">
    <property type="match status" value="1"/>
</dbReference>
<dbReference type="InterPro" id="IPR037682">
    <property type="entry name" value="TonB_C"/>
</dbReference>
<name>A0ABX7MCC3_9RHOO</name>
<evidence type="ECO:0000256" key="4">
    <source>
        <dbReference type="ARBA" id="ARBA00022475"/>
    </source>
</evidence>
<sequence length="164" mass="17429">MPLAEPAPVTPPKPLPQTNTRPTSQPQPRPVRETVVSAPASSAASNDAPAVPVAAPAAPPAGGEASAEPAPVSAPRFDADYLQNPRPEYPSLSRRLGEQGRVVLRVRVEPSGAASQVELQRSSGFSRLDEAALQAVRRWKFVPARRGSEAIAEWVLVPIPFILH</sequence>
<keyword evidence="6" id="KW-0812">Transmembrane</keyword>
<dbReference type="InterPro" id="IPR051045">
    <property type="entry name" value="TonB-dependent_transducer"/>
</dbReference>
<evidence type="ECO:0000256" key="9">
    <source>
        <dbReference type="ARBA" id="ARBA00023136"/>
    </source>
</evidence>
<organism evidence="12 13">
    <name type="scientific">Niveibacterium microcysteis</name>
    <dbReference type="NCBI Taxonomy" id="2811415"/>
    <lineage>
        <taxon>Bacteria</taxon>
        <taxon>Pseudomonadati</taxon>
        <taxon>Pseudomonadota</taxon>
        <taxon>Betaproteobacteria</taxon>
        <taxon>Rhodocyclales</taxon>
        <taxon>Rhodocyclaceae</taxon>
        <taxon>Niveibacterium</taxon>
    </lineage>
</organism>
<proteinExistence type="inferred from homology"/>
<evidence type="ECO:0000256" key="5">
    <source>
        <dbReference type="ARBA" id="ARBA00022519"/>
    </source>
</evidence>
<keyword evidence="3" id="KW-0813">Transport</keyword>
<evidence type="ECO:0000256" key="2">
    <source>
        <dbReference type="ARBA" id="ARBA00006555"/>
    </source>
</evidence>
<feature type="compositionally biased region" description="Polar residues" evidence="10">
    <location>
        <begin position="16"/>
        <end position="26"/>
    </location>
</feature>
<keyword evidence="8" id="KW-1133">Transmembrane helix</keyword>
<dbReference type="NCBIfam" id="TIGR01352">
    <property type="entry name" value="tonB_Cterm"/>
    <property type="match status" value="1"/>
</dbReference>
<evidence type="ECO:0000256" key="8">
    <source>
        <dbReference type="ARBA" id="ARBA00022989"/>
    </source>
</evidence>
<dbReference type="PROSITE" id="PS52015">
    <property type="entry name" value="TONB_CTD"/>
    <property type="match status" value="1"/>
</dbReference>
<evidence type="ECO:0000256" key="7">
    <source>
        <dbReference type="ARBA" id="ARBA00022927"/>
    </source>
</evidence>
<protein>
    <submittedName>
        <fullName evidence="12">Energy transducer TonB</fullName>
    </submittedName>
</protein>
<evidence type="ECO:0000256" key="10">
    <source>
        <dbReference type="SAM" id="MobiDB-lite"/>
    </source>
</evidence>
<keyword evidence="7" id="KW-0653">Protein transport</keyword>
<dbReference type="Pfam" id="PF03544">
    <property type="entry name" value="TonB_C"/>
    <property type="match status" value="1"/>
</dbReference>
<feature type="compositionally biased region" description="Low complexity" evidence="10">
    <location>
        <begin position="35"/>
        <end position="75"/>
    </location>
</feature>
<evidence type="ECO:0000259" key="11">
    <source>
        <dbReference type="PROSITE" id="PS52015"/>
    </source>
</evidence>